<dbReference type="Proteomes" id="UP000094112">
    <property type="component" value="Unassembled WGS sequence"/>
</dbReference>
<evidence type="ECO:0000256" key="4">
    <source>
        <dbReference type="ARBA" id="ARBA00004371"/>
    </source>
</evidence>
<comment type="subcellular location">
    <subcellularLocation>
        <location evidence="3">Endosome</location>
    </subcellularLocation>
    <subcellularLocation>
        <location evidence="4">Lysosome</location>
    </subcellularLocation>
    <subcellularLocation>
        <location evidence="2">Membrane</location>
        <topology evidence="2">Peripheral membrane protein</topology>
    </subcellularLocation>
</comment>
<keyword evidence="17" id="KW-1185">Reference proteome</keyword>
<evidence type="ECO:0000256" key="11">
    <source>
        <dbReference type="ARBA" id="ARBA00023136"/>
    </source>
</evidence>
<keyword evidence="13" id="KW-0449">Lipoprotein</keyword>
<evidence type="ECO:0000256" key="6">
    <source>
        <dbReference type="ARBA" id="ARBA00012483"/>
    </source>
</evidence>
<keyword evidence="8" id="KW-0519">Myristate</keyword>
<keyword evidence="14" id="KW-0863">Zinc-finger</keyword>
<accession>A0A1E3P0V9</accession>
<dbReference type="RefSeq" id="XP_019038051.1">
    <property type="nucleotide sequence ID" value="XM_019186416.1"/>
</dbReference>
<dbReference type="GO" id="GO:0016020">
    <property type="term" value="C:membrane"/>
    <property type="evidence" value="ECO:0007669"/>
    <property type="project" value="UniProtKB-SubCell"/>
</dbReference>
<evidence type="ECO:0000256" key="13">
    <source>
        <dbReference type="ARBA" id="ARBA00023288"/>
    </source>
</evidence>
<comment type="pathway">
    <text evidence="5">Protein modification; protein ubiquitination.</text>
</comment>
<evidence type="ECO:0000256" key="2">
    <source>
        <dbReference type="ARBA" id="ARBA00004170"/>
    </source>
</evidence>
<dbReference type="InterPro" id="IPR001841">
    <property type="entry name" value="Znf_RING"/>
</dbReference>
<protein>
    <recommendedName>
        <fullName evidence="6">RING-type E3 ubiquitin transferase</fullName>
        <ecNumber evidence="6">2.3.2.27</ecNumber>
    </recommendedName>
</protein>
<evidence type="ECO:0000256" key="12">
    <source>
        <dbReference type="ARBA" id="ARBA00023228"/>
    </source>
</evidence>
<evidence type="ECO:0000256" key="1">
    <source>
        <dbReference type="ARBA" id="ARBA00000900"/>
    </source>
</evidence>
<keyword evidence="7" id="KW-0808">Transferase</keyword>
<gene>
    <name evidence="16" type="ORF">WICANDRAFT_93508</name>
</gene>
<dbReference type="SUPFAM" id="SSF57850">
    <property type="entry name" value="RING/U-box"/>
    <property type="match status" value="1"/>
</dbReference>
<dbReference type="AlphaFoldDB" id="A0A1E3P0V9"/>
<dbReference type="CDD" id="cd16489">
    <property type="entry name" value="mRING-CH-C4HC2H_ZNRF"/>
    <property type="match status" value="1"/>
</dbReference>
<dbReference type="Gene3D" id="3.30.40.10">
    <property type="entry name" value="Zinc/RING finger domain, C3HC4 (zinc finger)"/>
    <property type="match status" value="1"/>
</dbReference>
<dbReference type="GeneID" id="30203662"/>
<evidence type="ECO:0000256" key="7">
    <source>
        <dbReference type="ARBA" id="ARBA00022679"/>
    </source>
</evidence>
<evidence type="ECO:0000256" key="10">
    <source>
        <dbReference type="ARBA" id="ARBA00022786"/>
    </source>
</evidence>
<keyword evidence="11" id="KW-0472">Membrane</keyword>
<evidence type="ECO:0000256" key="8">
    <source>
        <dbReference type="ARBA" id="ARBA00022707"/>
    </source>
</evidence>
<dbReference type="GO" id="GO:0005768">
    <property type="term" value="C:endosome"/>
    <property type="evidence" value="ECO:0007669"/>
    <property type="project" value="UniProtKB-SubCell"/>
</dbReference>
<keyword evidence="9" id="KW-0967">Endosome</keyword>
<evidence type="ECO:0000259" key="15">
    <source>
        <dbReference type="PROSITE" id="PS50089"/>
    </source>
</evidence>
<dbReference type="EMBL" id="KV454211">
    <property type="protein sequence ID" value="ODQ58844.1"/>
    <property type="molecule type" value="Genomic_DNA"/>
</dbReference>
<keyword evidence="10" id="KW-0833">Ubl conjugation pathway</keyword>
<comment type="catalytic activity">
    <reaction evidence="1">
        <text>S-ubiquitinyl-[E2 ubiquitin-conjugating enzyme]-L-cysteine + [acceptor protein]-L-lysine = [E2 ubiquitin-conjugating enzyme]-L-cysteine + N(6)-ubiquitinyl-[acceptor protein]-L-lysine.</text>
        <dbReference type="EC" id="2.3.2.27"/>
    </reaction>
</comment>
<evidence type="ECO:0000256" key="3">
    <source>
        <dbReference type="ARBA" id="ARBA00004177"/>
    </source>
</evidence>
<keyword evidence="14" id="KW-0479">Metal-binding</keyword>
<dbReference type="PANTHER" id="PTHR46661">
    <property type="entry name" value="E3 UBIQUITIN-PROTEIN LIGASE ZNRF1-LIKE PROTEIN"/>
    <property type="match status" value="1"/>
</dbReference>
<feature type="domain" description="RING-type" evidence="15">
    <location>
        <begin position="169"/>
        <end position="211"/>
    </location>
</feature>
<dbReference type="InterPro" id="IPR013083">
    <property type="entry name" value="Znf_RING/FYVE/PHD"/>
</dbReference>
<evidence type="ECO:0000313" key="17">
    <source>
        <dbReference type="Proteomes" id="UP000094112"/>
    </source>
</evidence>
<dbReference type="Pfam" id="PF13639">
    <property type="entry name" value="zf-RING_2"/>
    <property type="match status" value="1"/>
</dbReference>
<dbReference type="GO" id="GO:0008270">
    <property type="term" value="F:zinc ion binding"/>
    <property type="evidence" value="ECO:0007669"/>
    <property type="project" value="UniProtKB-KW"/>
</dbReference>
<dbReference type="InterPro" id="IPR051878">
    <property type="entry name" value="ZNRF_ubiq-protein_ligase"/>
</dbReference>
<dbReference type="STRING" id="683960.A0A1E3P0V9"/>
<dbReference type="PANTHER" id="PTHR46661:SF4">
    <property type="entry name" value="RING-TYPE DOMAIN-CONTAINING PROTEIN"/>
    <property type="match status" value="1"/>
</dbReference>
<keyword evidence="14" id="KW-0862">Zinc</keyword>
<dbReference type="GO" id="GO:0070936">
    <property type="term" value="P:protein K48-linked ubiquitination"/>
    <property type="evidence" value="ECO:0007669"/>
    <property type="project" value="TreeGrafter"/>
</dbReference>
<evidence type="ECO:0000256" key="14">
    <source>
        <dbReference type="PROSITE-ProRule" id="PRU00175"/>
    </source>
</evidence>
<dbReference type="PROSITE" id="PS50089">
    <property type="entry name" value="ZF_RING_2"/>
    <property type="match status" value="1"/>
</dbReference>
<evidence type="ECO:0000313" key="16">
    <source>
        <dbReference type="EMBL" id="ODQ58844.1"/>
    </source>
</evidence>
<dbReference type="EC" id="2.3.2.27" evidence="6"/>
<keyword evidence="12" id="KW-0458">Lysosome</keyword>
<name>A0A1E3P0V9_WICAA</name>
<reference evidence="16 17" key="1">
    <citation type="journal article" date="2016" name="Proc. Natl. Acad. Sci. U.S.A.">
        <title>Comparative genomics of biotechnologically important yeasts.</title>
        <authorList>
            <person name="Riley R."/>
            <person name="Haridas S."/>
            <person name="Wolfe K.H."/>
            <person name="Lopes M.R."/>
            <person name="Hittinger C.T."/>
            <person name="Goeker M."/>
            <person name="Salamov A.A."/>
            <person name="Wisecaver J.H."/>
            <person name="Long T.M."/>
            <person name="Calvey C.H."/>
            <person name="Aerts A.L."/>
            <person name="Barry K.W."/>
            <person name="Choi C."/>
            <person name="Clum A."/>
            <person name="Coughlan A.Y."/>
            <person name="Deshpande S."/>
            <person name="Douglass A.P."/>
            <person name="Hanson S.J."/>
            <person name="Klenk H.-P."/>
            <person name="LaButti K.M."/>
            <person name="Lapidus A."/>
            <person name="Lindquist E.A."/>
            <person name="Lipzen A.M."/>
            <person name="Meier-Kolthoff J.P."/>
            <person name="Ohm R.A."/>
            <person name="Otillar R.P."/>
            <person name="Pangilinan J.L."/>
            <person name="Peng Y."/>
            <person name="Rokas A."/>
            <person name="Rosa C.A."/>
            <person name="Scheuner C."/>
            <person name="Sibirny A.A."/>
            <person name="Slot J.C."/>
            <person name="Stielow J.B."/>
            <person name="Sun H."/>
            <person name="Kurtzman C.P."/>
            <person name="Blackwell M."/>
            <person name="Grigoriev I.V."/>
            <person name="Jeffries T.W."/>
        </authorList>
    </citation>
    <scope>NUCLEOTIDE SEQUENCE [LARGE SCALE GENOMIC DNA]</scope>
    <source>
        <strain evidence="17">ATCC 58044 / CBS 1984 / NCYC 433 / NRRL Y-366-8</strain>
    </source>
</reference>
<dbReference type="OrthoDB" id="660555at2759"/>
<evidence type="ECO:0000256" key="9">
    <source>
        <dbReference type="ARBA" id="ARBA00022753"/>
    </source>
</evidence>
<organism evidence="16 17">
    <name type="scientific">Wickerhamomyces anomalus (strain ATCC 58044 / CBS 1984 / NCYC 433 / NRRL Y-366-8)</name>
    <name type="common">Yeast</name>
    <name type="synonym">Hansenula anomala</name>
    <dbReference type="NCBI Taxonomy" id="683960"/>
    <lineage>
        <taxon>Eukaryota</taxon>
        <taxon>Fungi</taxon>
        <taxon>Dikarya</taxon>
        <taxon>Ascomycota</taxon>
        <taxon>Saccharomycotina</taxon>
        <taxon>Saccharomycetes</taxon>
        <taxon>Phaffomycetales</taxon>
        <taxon>Wickerhamomycetaceae</taxon>
        <taxon>Wickerhamomyces</taxon>
    </lineage>
</organism>
<proteinExistence type="predicted"/>
<dbReference type="GO" id="GO:0043161">
    <property type="term" value="P:proteasome-mediated ubiquitin-dependent protein catabolic process"/>
    <property type="evidence" value="ECO:0007669"/>
    <property type="project" value="TreeGrafter"/>
</dbReference>
<evidence type="ECO:0000256" key="5">
    <source>
        <dbReference type="ARBA" id="ARBA00004906"/>
    </source>
</evidence>
<dbReference type="GO" id="GO:0061630">
    <property type="term" value="F:ubiquitin protein ligase activity"/>
    <property type="evidence" value="ECO:0007669"/>
    <property type="project" value="UniProtKB-EC"/>
</dbReference>
<sequence>MTSYEPGTYVVSPQSQVFMQSPHVPHRTCDVCVEQMAMENSLRDSVITASSPMEVPPRNQVKDVSMQRTVGVNEPDDDIEQEREHCPICNTNLSGQTELQREEHINSCLINAEFSGSPEQFRSNRMLVYHIPFPDPKKVVVSCSDASTSTLHQQSQSNVDEKFPRDDECVICLEELKPGDKVGRLECLCVFHYKCIKGWFKRKGPGECPVHAVHL</sequence>
<dbReference type="SMART" id="SM00184">
    <property type="entry name" value="RING"/>
    <property type="match status" value="1"/>
</dbReference>